<name>A0A511MM09_9NOCA</name>
<gene>
    <name evidence="2" type="ORF">NN4_60200</name>
</gene>
<dbReference type="InterPro" id="IPR029063">
    <property type="entry name" value="SAM-dependent_MTases_sf"/>
</dbReference>
<sequence length="274" mass="29649">MNIDGAEVRQTTDGYRAQVSRNQLRFATIAESYAGGQARRLDVELLAELIRPLEFERALDVATGTAAAAAVAAKVGVRPKIIGVDSSAQMLAQARANGEVDSVQLVVALVEELPFADGTFDLVMCTRALHHVRRPEIVVAEMARVVRPGGHVVIADNVTGLSGAAHEQFEQIQRVRDPGHATTQTEQQLLDLLRDNSLDVVEGHRTTSFRPLDEWLHDGGAGPAESAEIRRQLLPLGHIDDDGNFGTSVVLREGEVAGLQQAMSWIKAQRSDAI</sequence>
<evidence type="ECO:0000313" key="3">
    <source>
        <dbReference type="Proteomes" id="UP000321424"/>
    </source>
</evidence>
<dbReference type="Pfam" id="PF08241">
    <property type="entry name" value="Methyltransf_11"/>
    <property type="match status" value="1"/>
</dbReference>
<comment type="caution">
    <text evidence="2">The sequence shown here is derived from an EMBL/GenBank/DDBJ whole genome shotgun (WGS) entry which is preliminary data.</text>
</comment>
<evidence type="ECO:0000259" key="1">
    <source>
        <dbReference type="Pfam" id="PF08241"/>
    </source>
</evidence>
<dbReference type="Gene3D" id="3.40.50.150">
    <property type="entry name" value="Vaccinia Virus protein VP39"/>
    <property type="match status" value="1"/>
</dbReference>
<dbReference type="Proteomes" id="UP000321424">
    <property type="component" value="Unassembled WGS sequence"/>
</dbReference>
<dbReference type="InterPro" id="IPR013216">
    <property type="entry name" value="Methyltransf_11"/>
</dbReference>
<organism evidence="2 3">
    <name type="scientific">Nocardia ninae NBRC 108245</name>
    <dbReference type="NCBI Taxonomy" id="1210091"/>
    <lineage>
        <taxon>Bacteria</taxon>
        <taxon>Bacillati</taxon>
        <taxon>Actinomycetota</taxon>
        <taxon>Actinomycetes</taxon>
        <taxon>Mycobacteriales</taxon>
        <taxon>Nocardiaceae</taxon>
        <taxon>Nocardia</taxon>
    </lineage>
</organism>
<dbReference type="PANTHER" id="PTHR42912">
    <property type="entry name" value="METHYLTRANSFERASE"/>
    <property type="match status" value="1"/>
</dbReference>
<dbReference type="PANTHER" id="PTHR42912:SF80">
    <property type="entry name" value="METHYLTRANSFERASE DOMAIN-CONTAINING PROTEIN"/>
    <property type="match status" value="1"/>
</dbReference>
<dbReference type="GO" id="GO:0008757">
    <property type="term" value="F:S-adenosylmethionine-dependent methyltransferase activity"/>
    <property type="evidence" value="ECO:0007669"/>
    <property type="project" value="InterPro"/>
</dbReference>
<evidence type="ECO:0000313" key="2">
    <source>
        <dbReference type="EMBL" id="GEM41501.1"/>
    </source>
</evidence>
<dbReference type="RefSeq" id="WP_186818691.1">
    <property type="nucleotide sequence ID" value="NZ_BJXA01000052.1"/>
</dbReference>
<dbReference type="SUPFAM" id="SSF53335">
    <property type="entry name" value="S-adenosyl-L-methionine-dependent methyltransferases"/>
    <property type="match status" value="1"/>
</dbReference>
<dbReference type="CDD" id="cd02440">
    <property type="entry name" value="AdoMet_MTases"/>
    <property type="match status" value="1"/>
</dbReference>
<feature type="domain" description="Methyltransferase type 11" evidence="1">
    <location>
        <begin position="59"/>
        <end position="154"/>
    </location>
</feature>
<dbReference type="AlphaFoldDB" id="A0A511MM09"/>
<dbReference type="EMBL" id="BJXA01000052">
    <property type="protein sequence ID" value="GEM41501.1"/>
    <property type="molecule type" value="Genomic_DNA"/>
</dbReference>
<accession>A0A511MM09</accession>
<keyword evidence="3" id="KW-1185">Reference proteome</keyword>
<dbReference type="InterPro" id="IPR050508">
    <property type="entry name" value="Methyltransf_Superfamily"/>
</dbReference>
<proteinExistence type="predicted"/>
<protein>
    <recommendedName>
        <fullName evidence="1">Methyltransferase type 11 domain-containing protein</fullName>
    </recommendedName>
</protein>
<reference evidence="2 3" key="1">
    <citation type="submission" date="2019-07" db="EMBL/GenBank/DDBJ databases">
        <title>Whole genome shotgun sequence of Nocardia ninae NBRC 108245.</title>
        <authorList>
            <person name="Hosoyama A."/>
            <person name="Uohara A."/>
            <person name="Ohji S."/>
            <person name="Ichikawa N."/>
        </authorList>
    </citation>
    <scope>NUCLEOTIDE SEQUENCE [LARGE SCALE GENOMIC DNA]</scope>
    <source>
        <strain evidence="2 3">NBRC 108245</strain>
    </source>
</reference>